<dbReference type="PANTHER" id="PTHR45670">
    <property type="entry name" value="E3 UBIQUITIN-PROTEIN LIGASE TRIP12"/>
    <property type="match status" value="1"/>
</dbReference>
<dbReference type="OrthoDB" id="1651932at2759"/>
<protein>
    <submittedName>
        <fullName evidence="5">E3 ubiquitin-protein ligase upl3-like</fullName>
    </submittedName>
</protein>
<dbReference type="InterPro" id="IPR035983">
    <property type="entry name" value="Hect_E3_ubiquitin_ligase"/>
</dbReference>
<dbReference type="GO" id="GO:0043161">
    <property type="term" value="P:proteasome-mediated ubiquitin-dependent protein catabolic process"/>
    <property type="evidence" value="ECO:0007669"/>
    <property type="project" value="TreeGrafter"/>
</dbReference>
<feature type="domain" description="HECT" evidence="4">
    <location>
        <begin position="1"/>
        <end position="48"/>
    </location>
</feature>
<dbReference type="AlphaFoldDB" id="A0A7J6VED0"/>
<evidence type="ECO:0000313" key="6">
    <source>
        <dbReference type="Proteomes" id="UP000554482"/>
    </source>
</evidence>
<dbReference type="GO" id="GO:0000209">
    <property type="term" value="P:protein polyubiquitination"/>
    <property type="evidence" value="ECO:0007669"/>
    <property type="project" value="TreeGrafter"/>
</dbReference>
<dbReference type="InterPro" id="IPR000569">
    <property type="entry name" value="HECT_dom"/>
</dbReference>
<evidence type="ECO:0000313" key="5">
    <source>
        <dbReference type="EMBL" id="KAF5182988.1"/>
    </source>
</evidence>
<dbReference type="Proteomes" id="UP000554482">
    <property type="component" value="Unassembled WGS sequence"/>
</dbReference>
<proteinExistence type="predicted"/>
<evidence type="ECO:0000256" key="1">
    <source>
        <dbReference type="ARBA" id="ARBA00022679"/>
    </source>
</evidence>
<reference evidence="5 6" key="1">
    <citation type="submission" date="2020-06" db="EMBL/GenBank/DDBJ databases">
        <title>Transcriptomic and genomic resources for Thalictrum thalictroides and T. hernandezii: Facilitating candidate gene discovery in an emerging model plant lineage.</title>
        <authorList>
            <person name="Arias T."/>
            <person name="Riano-Pachon D.M."/>
            <person name="Di Stilio V.S."/>
        </authorList>
    </citation>
    <scope>NUCLEOTIDE SEQUENCE [LARGE SCALE GENOMIC DNA]</scope>
    <source>
        <strain evidence="6">cv. WT478/WT964</strain>
        <tissue evidence="5">Leaves</tissue>
    </source>
</reference>
<keyword evidence="6" id="KW-1185">Reference proteome</keyword>
<comment type="caution">
    <text evidence="3">Lacks conserved residue(s) required for the propagation of feature annotation.</text>
</comment>
<comment type="caution">
    <text evidence="5">The sequence shown here is derived from an EMBL/GenBank/DDBJ whole genome shotgun (WGS) entry which is preliminary data.</text>
</comment>
<gene>
    <name evidence="5" type="ORF">FRX31_027425</name>
</gene>
<feature type="non-terminal residue" evidence="5">
    <location>
        <position position="1"/>
    </location>
</feature>
<accession>A0A7J6VED0</accession>
<dbReference type="GO" id="GO:0061630">
    <property type="term" value="F:ubiquitin protein ligase activity"/>
    <property type="evidence" value="ECO:0007669"/>
    <property type="project" value="InterPro"/>
</dbReference>
<keyword evidence="2 3" id="KW-0833">Ubl conjugation pathway</keyword>
<evidence type="ECO:0000256" key="3">
    <source>
        <dbReference type="PROSITE-ProRule" id="PRU00104"/>
    </source>
</evidence>
<dbReference type="InterPro" id="IPR045322">
    <property type="entry name" value="HECTD1/TRIP12-like"/>
</dbReference>
<sequence>VFDISSLQIFSPNELDYLLCGRRELWEAETLVDHIKFDHGYTAKSPTIVNVSSFAIYRVKRVTHYASSDLVYVI</sequence>
<dbReference type="EMBL" id="JABWDY010034045">
    <property type="protein sequence ID" value="KAF5182988.1"/>
    <property type="molecule type" value="Genomic_DNA"/>
</dbReference>
<dbReference type="SUPFAM" id="SSF56204">
    <property type="entry name" value="Hect, E3 ligase catalytic domain"/>
    <property type="match status" value="1"/>
</dbReference>
<dbReference type="Pfam" id="PF00632">
    <property type="entry name" value="HECT"/>
    <property type="match status" value="1"/>
</dbReference>
<organism evidence="5 6">
    <name type="scientific">Thalictrum thalictroides</name>
    <name type="common">Rue-anemone</name>
    <name type="synonym">Anemone thalictroides</name>
    <dbReference type="NCBI Taxonomy" id="46969"/>
    <lineage>
        <taxon>Eukaryota</taxon>
        <taxon>Viridiplantae</taxon>
        <taxon>Streptophyta</taxon>
        <taxon>Embryophyta</taxon>
        <taxon>Tracheophyta</taxon>
        <taxon>Spermatophyta</taxon>
        <taxon>Magnoliopsida</taxon>
        <taxon>Ranunculales</taxon>
        <taxon>Ranunculaceae</taxon>
        <taxon>Thalictroideae</taxon>
        <taxon>Thalictrum</taxon>
    </lineage>
</organism>
<evidence type="ECO:0000259" key="4">
    <source>
        <dbReference type="PROSITE" id="PS50237"/>
    </source>
</evidence>
<evidence type="ECO:0000256" key="2">
    <source>
        <dbReference type="ARBA" id="ARBA00022786"/>
    </source>
</evidence>
<dbReference type="PROSITE" id="PS50237">
    <property type="entry name" value="HECT"/>
    <property type="match status" value="1"/>
</dbReference>
<keyword evidence="1" id="KW-0808">Transferase</keyword>
<name>A0A7J6VED0_THATH</name>
<dbReference type="PANTHER" id="PTHR45670:SF1">
    <property type="entry name" value="E3 UBIQUITIN-PROTEIN LIGASE HECTD1"/>
    <property type="match status" value="1"/>
</dbReference>